<dbReference type="GO" id="GO:0009061">
    <property type="term" value="P:anaerobic respiration"/>
    <property type="evidence" value="ECO:0007669"/>
    <property type="project" value="TreeGrafter"/>
</dbReference>
<keyword evidence="7 13" id="KW-0479">Metal-binding</keyword>
<dbReference type="GO" id="GO:0009055">
    <property type="term" value="F:electron transfer activity"/>
    <property type="evidence" value="ECO:0007669"/>
    <property type="project" value="TreeGrafter"/>
</dbReference>
<accession>A0A2P5P524</accession>
<dbReference type="PANTHER" id="PTHR30013">
    <property type="entry name" value="NIFE / NIFESE HYDROGENASE SMALL SUBUNIT FAMILY MEMBER"/>
    <property type="match status" value="1"/>
</dbReference>
<feature type="binding site" evidence="13">
    <location>
        <position position="52"/>
    </location>
    <ligand>
        <name>[4Fe-4S] cluster</name>
        <dbReference type="ChEBI" id="CHEBI:49883"/>
        <label>1</label>
    </ligand>
</feature>
<sequence>MTVKLTRRHFIELSAGSTAALGMSLFKHPEFHKLFAQALTEVPVIWFQGSGCNGCSVSLLNTFPITIQNLLLSEVVNGKHVSLRFHNTVMAAQGDLAMKALTDTEVAGPFALVVEGGIPLKDDGFYCEVGEKGGKGIPMTETIARLGPKAIATIAVGTCASSGGISSTPPNIGEVVGVHEFYKQKGITTPVINTPGCPPHPDWFVGTLAQVLMNGPESVKVDGDLRPTAFYGGTIHDQCPRRGSFTAKQFAKNFGEPDCLYLLGCKGPITHADCNARLWNNKTNWCIGSGAPCIGCAELKFPGHLGPIHEPIDLTQTMDKAAIGIVGATAAIVVGGAIAAASASGDKKSEH</sequence>
<feature type="binding site" evidence="13">
    <location>
        <position position="236"/>
    </location>
    <ligand>
        <name>[4Fe-4S] cluster</name>
        <dbReference type="ChEBI" id="CHEBI:49883"/>
        <label>2</label>
    </ligand>
</feature>
<dbReference type="InterPro" id="IPR037024">
    <property type="entry name" value="NiFe_Hase_small_N_sf"/>
</dbReference>
<dbReference type="Gene3D" id="4.10.480.10">
    <property type="entry name" value="Cytochrome-c3 hydrogenase, C-terminal domain"/>
    <property type="match status" value="1"/>
</dbReference>
<evidence type="ECO:0000256" key="12">
    <source>
        <dbReference type="ARBA" id="ARBA00023291"/>
    </source>
</evidence>
<dbReference type="Proteomes" id="UP000235653">
    <property type="component" value="Unassembled WGS sequence"/>
</dbReference>
<dbReference type="Pfam" id="PF01058">
    <property type="entry name" value="Oxidored_q6"/>
    <property type="match status" value="1"/>
</dbReference>
<keyword evidence="11 13" id="KW-0411">Iron-sulfur</keyword>
<feature type="binding site" evidence="13">
    <location>
        <position position="197"/>
    </location>
    <ligand>
        <name>[4Fe-4S] cluster</name>
        <dbReference type="ChEBI" id="CHEBI:49883"/>
        <label>1</label>
    </ligand>
</feature>
<dbReference type="PANTHER" id="PTHR30013:SF7">
    <property type="entry name" value="HYDROGENASE-2 SMALL CHAIN"/>
    <property type="match status" value="1"/>
</dbReference>
<evidence type="ECO:0000256" key="10">
    <source>
        <dbReference type="ARBA" id="ARBA00023004"/>
    </source>
</evidence>
<evidence type="ECO:0000256" key="5">
    <source>
        <dbReference type="ARBA" id="ARBA00011771"/>
    </source>
</evidence>
<evidence type="ECO:0000256" key="8">
    <source>
        <dbReference type="ARBA" id="ARBA00022729"/>
    </source>
</evidence>
<dbReference type="AlphaFoldDB" id="A0A2P5P524"/>
<feature type="binding site" evidence="13">
    <location>
        <position position="159"/>
    </location>
    <ligand>
        <name>[4Fe-4S] cluster</name>
        <dbReference type="ChEBI" id="CHEBI:49883"/>
        <label>1</label>
    </ligand>
</feature>
<feature type="domain" description="NADH:ubiquinone oxidoreductase-like 20kDa subunit" evidence="14">
    <location>
        <begin position="52"/>
        <end position="210"/>
    </location>
</feature>
<feature type="domain" description="Cytochrome-c3 hydrogenase C-terminal" evidence="15">
    <location>
        <begin position="231"/>
        <end position="307"/>
    </location>
</feature>
<dbReference type="GO" id="GO:0051539">
    <property type="term" value="F:4 iron, 4 sulfur cluster binding"/>
    <property type="evidence" value="ECO:0007669"/>
    <property type="project" value="UniProtKB-KW"/>
</dbReference>
<evidence type="ECO:0000259" key="15">
    <source>
        <dbReference type="Pfam" id="PF14720"/>
    </source>
</evidence>
<dbReference type="GO" id="GO:0044569">
    <property type="term" value="C:[Ni-Fe] hydrogenase complex"/>
    <property type="evidence" value="ECO:0007669"/>
    <property type="project" value="TreeGrafter"/>
</dbReference>
<evidence type="ECO:0000256" key="11">
    <source>
        <dbReference type="ARBA" id="ARBA00023014"/>
    </source>
</evidence>
<feature type="binding site" evidence="13">
    <location>
        <position position="265"/>
    </location>
    <ligand>
        <name>[4Fe-4S] cluster</name>
        <dbReference type="ChEBI" id="CHEBI:49883"/>
        <label>2</label>
    </ligand>
</feature>
<dbReference type="GO" id="GO:0046872">
    <property type="term" value="F:metal ion binding"/>
    <property type="evidence" value="ECO:0007669"/>
    <property type="project" value="UniProtKB-KW"/>
</dbReference>
<feature type="binding site" evidence="13">
    <location>
        <position position="239"/>
    </location>
    <ligand>
        <name>[4Fe-4S] cluster</name>
        <dbReference type="ChEBI" id="CHEBI:49883"/>
        <label>2</label>
    </ligand>
</feature>
<dbReference type="InterPro" id="IPR006137">
    <property type="entry name" value="NADH_UbQ_OxRdtase-like_20kDa"/>
</dbReference>
<evidence type="ECO:0000256" key="6">
    <source>
        <dbReference type="ARBA" id="ARBA00022485"/>
    </source>
</evidence>
<keyword evidence="17" id="KW-1185">Reference proteome</keyword>
<dbReference type="GO" id="GO:0051538">
    <property type="term" value="F:3 iron, 4 sulfur cluster binding"/>
    <property type="evidence" value="ECO:0007669"/>
    <property type="project" value="UniProtKB-KW"/>
</dbReference>
<dbReference type="PROSITE" id="PS51318">
    <property type="entry name" value="TAT"/>
    <property type="match status" value="1"/>
</dbReference>
<keyword evidence="9" id="KW-0560">Oxidoreductase</keyword>
<dbReference type="OrthoDB" id="9766729at2"/>
<dbReference type="Gene3D" id="3.40.50.700">
    <property type="entry name" value="NADH:ubiquinone oxidoreductase-like, 20kDa subunit"/>
    <property type="match status" value="1"/>
</dbReference>
<dbReference type="GO" id="GO:0016020">
    <property type="term" value="C:membrane"/>
    <property type="evidence" value="ECO:0007669"/>
    <property type="project" value="TreeGrafter"/>
</dbReference>
<comment type="subunit">
    <text evidence="5">Heterodimer of a large and a small subunit.</text>
</comment>
<name>A0A2P5P524_9CHLR</name>
<dbReference type="SUPFAM" id="SSF56770">
    <property type="entry name" value="HydA/Nqo6-like"/>
    <property type="match status" value="1"/>
</dbReference>
<feature type="binding site" evidence="13">
    <location>
        <position position="296"/>
    </location>
    <ligand>
        <name>[3Fe-4S] cluster</name>
        <dbReference type="ChEBI" id="CHEBI:21137"/>
    </ligand>
</feature>
<keyword evidence="6 13" id="KW-0004">4Fe-4S</keyword>
<evidence type="ECO:0000256" key="2">
    <source>
        <dbReference type="ARBA" id="ARBA00001966"/>
    </source>
</evidence>
<feature type="binding site" evidence="13">
    <location>
        <position position="55"/>
    </location>
    <ligand>
        <name>[4Fe-4S] cluster</name>
        <dbReference type="ChEBI" id="CHEBI:49883"/>
        <label>1</label>
    </ligand>
</feature>
<keyword evidence="12 13" id="KW-0003">3Fe-4S</keyword>
<evidence type="ECO:0000313" key="17">
    <source>
        <dbReference type="Proteomes" id="UP000235653"/>
    </source>
</evidence>
<proteinExistence type="inferred from homology"/>
<organism evidence="16 17">
    <name type="scientific">Dehalogenimonas etheniformans</name>
    <dbReference type="NCBI Taxonomy" id="1536648"/>
    <lineage>
        <taxon>Bacteria</taxon>
        <taxon>Bacillati</taxon>
        <taxon>Chloroflexota</taxon>
        <taxon>Dehalococcoidia</taxon>
        <taxon>Dehalococcoidales</taxon>
        <taxon>Dehalococcoidaceae</taxon>
        <taxon>Dehalogenimonas</taxon>
    </lineage>
</organism>
<evidence type="ECO:0000256" key="1">
    <source>
        <dbReference type="ARBA" id="ARBA00001927"/>
    </source>
</evidence>
<dbReference type="InterPro" id="IPR027394">
    <property type="entry name" value="Cytochrome-c3_hydrogenase_C"/>
</dbReference>
<reference evidence="16 17" key="1">
    <citation type="journal article" date="2017" name="ISME J.">
        <title>Grape pomace compost harbors organohalide-respiring Dehalogenimonas species with novel reductive dehalogenase genes.</title>
        <authorList>
            <person name="Yang Y."/>
            <person name="Higgins S.A."/>
            <person name="Yan J."/>
            <person name="Simsir B."/>
            <person name="Chourey K."/>
            <person name="Iyer R."/>
            <person name="Hettich R.L."/>
            <person name="Baldwin B."/>
            <person name="Ogles D.M."/>
            <person name="Loffler F.E."/>
        </authorList>
    </citation>
    <scope>NUCLEOTIDE SEQUENCE [LARGE SCALE GENOMIC DNA]</scope>
    <source>
        <strain evidence="16 17">GP</strain>
    </source>
</reference>
<dbReference type="InterPro" id="IPR037148">
    <property type="entry name" value="NiFe-Hase_small_C_sf"/>
</dbReference>
<feature type="binding site" evidence="13">
    <location>
        <position position="293"/>
    </location>
    <ligand>
        <name>[3Fe-4S] cluster</name>
        <dbReference type="ChEBI" id="CHEBI:21137"/>
    </ligand>
</feature>
<dbReference type="PRINTS" id="PR00614">
    <property type="entry name" value="NIHGNASESMLL"/>
</dbReference>
<evidence type="ECO:0000256" key="4">
    <source>
        <dbReference type="ARBA" id="ARBA00006605"/>
    </source>
</evidence>
<keyword evidence="8" id="KW-0732">Signal</keyword>
<comment type="cofactor">
    <cofactor evidence="1">
        <name>[3Fe-4S] cluster</name>
        <dbReference type="ChEBI" id="CHEBI:21137"/>
    </cofactor>
</comment>
<evidence type="ECO:0000256" key="7">
    <source>
        <dbReference type="ARBA" id="ARBA00022723"/>
    </source>
</evidence>
<dbReference type="GO" id="GO:0009375">
    <property type="term" value="C:ferredoxin hydrogenase complex"/>
    <property type="evidence" value="ECO:0007669"/>
    <property type="project" value="InterPro"/>
</dbReference>
<dbReference type="GO" id="GO:0030313">
    <property type="term" value="C:cell envelope"/>
    <property type="evidence" value="ECO:0007669"/>
    <property type="project" value="UniProtKB-SubCell"/>
</dbReference>
<dbReference type="Pfam" id="PF14720">
    <property type="entry name" value="NiFe_hyd_SSU_C"/>
    <property type="match status" value="1"/>
</dbReference>
<comment type="subcellular location">
    <subcellularLocation>
        <location evidence="3">Cell envelope</location>
    </subcellularLocation>
</comment>
<feature type="binding site" evidence="13">
    <location>
        <position position="259"/>
    </location>
    <ligand>
        <name>[4Fe-4S] cluster</name>
        <dbReference type="ChEBI" id="CHEBI:49883"/>
        <label>2</label>
    </ligand>
</feature>
<dbReference type="GO" id="GO:0008901">
    <property type="term" value="F:ferredoxin hydrogenase activity"/>
    <property type="evidence" value="ECO:0007669"/>
    <property type="project" value="InterPro"/>
</dbReference>
<dbReference type="NCBIfam" id="TIGR00391">
    <property type="entry name" value="hydA"/>
    <property type="match status" value="1"/>
</dbReference>
<keyword evidence="10 13" id="KW-0408">Iron</keyword>
<evidence type="ECO:0000256" key="3">
    <source>
        <dbReference type="ARBA" id="ARBA00004196"/>
    </source>
</evidence>
<comment type="similarity">
    <text evidence="4">Belongs to the [NiFe]/[NiFeSe] hydrogenase small subunit family.</text>
</comment>
<gene>
    <name evidence="16" type="ORF">JP09_010200</name>
</gene>
<evidence type="ECO:0000259" key="14">
    <source>
        <dbReference type="Pfam" id="PF01058"/>
    </source>
</evidence>
<dbReference type="InterPro" id="IPR006311">
    <property type="entry name" value="TAT_signal"/>
</dbReference>
<dbReference type="PIRSF" id="PIRSF000310">
    <property type="entry name" value="NiFe_hyd_ssu"/>
    <property type="match status" value="1"/>
</dbReference>
<protein>
    <submittedName>
        <fullName evidence="16">Oxidoreductase</fullName>
    </submittedName>
</protein>
<comment type="cofactor">
    <cofactor evidence="2">
        <name>[4Fe-4S] cluster</name>
        <dbReference type="ChEBI" id="CHEBI:49883"/>
    </cofactor>
</comment>
<dbReference type="RefSeq" id="WP_102331595.1">
    <property type="nucleotide sequence ID" value="NZ_CP058566.2"/>
</dbReference>
<evidence type="ECO:0000313" key="16">
    <source>
        <dbReference type="EMBL" id="PPD57399.1"/>
    </source>
</evidence>
<comment type="caution">
    <text evidence="16">The sequence shown here is derived from an EMBL/GenBank/DDBJ whole genome shotgun (WGS) entry which is preliminary data.</text>
</comment>
<evidence type="ECO:0000256" key="13">
    <source>
        <dbReference type="PIRSR" id="PIRSR000310-1"/>
    </source>
</evidence>
<dbReference type="InterPro" id="IPR001821">
    <property type="entry name" value="NiFe_hydrogenase_ssu"/>
</dbReference>
<feature type="binding site" evidence="13">
    <location>
        <position position="274"/>
    </location>
    <ligand>
        <name>[3Fe-4S] cluster</name>
        <dbReference type="ChEBI" id="CHEBI:21137"/>
    </ligand>
</feature>
<dbReference type="EMBL" id="JQAN02000014">
    <property type="protein sequence ID" value="PPD57399.1"/>
    <property type="molecule type" value="Genomic_DNA"/>
</dbReference>
<evidence type="ECO:0000256" key="9">
    <source>
        <dbReference type="ARBA" id="ARBA00023002"/>
    </source>
</evidence>